<evidence type="ECO:0000313" key="2">
    <source>
        <dbReference type="Proteomes" id="UP001458946"/>
    </source>
</evidence>
<gene>
    <name evidence="1" type="ORF">Dxin01_03751</name>
</gene>
<keyword evidence="2" id="KW-1185">Reference proteome</keyword>
<name>A0ABP9VFI7_9DEIO</name>
<proteinExistence type="predicted"/>
<accession>A0ABP9VFI7</accession>
<dbReference type="Proteomes" id="UP001458946">
    <property type="component" value="Unassembled WGS sequence"/>
</dbReference>
<dbReference type="RefSeq" id="WP_434781525.1">
    <property type="nucleotide sequence ID" value="NZ_BAABRN010000079.1"/>
</dbReference>
<dbReference type="Pfam" id="PF04237">
    <property type="entry name" value="YjbR"/>
    <property type="match status" value="1"/>
</dbReference>
<reference evidence="1 2" key="1">
    <citation type="submission" date="2024-02" db="EMBL/GenBank/DDBJ databases">
        <title>Deinococcus xinjiangensis NBRC 107630.</title>
        <authorList>
            <person name="Ichikawa N."/>
            <person name="Katano-Makiyama Y."/>
            <person name="Hidaka K."/>
        </authorList>
    </citation>
    <scope>NUCLEOTIDE SEQUENCE [LARGE SCALE GENOMIC DNA]</scope>
    <source>
        <strain evidence="1 2">NBRC 107630</strain>
    </source>
</reference>
<dbReference type="InterPro" id="IPR058532">
    <property type="entry name" value="YjbR/MT2646/Rv2570-like"/>
</dbReference>
<evidence type="ECO:0000313" key="1">
    <source>
        <dbReference type="EMBL" id="GAA5503983.1"/>
    </source>
</evidence>
<organism evidence="1 2">
    <name type="scientific">Deinococcus xinjiangensis</name>
    <dbReference type="NCBI Taxonomy" id="457454"/>
    <lineage>
        <taxon>Bacteria</taxon>
        <taxon>Thermotogati</taxon>
        <taxon>Deinococcota</taxon>
        <taxon>Deinococci</taxon>
        <taxon>Deinococcales</taxon>
        <taxon>Deinococcaceae</taxon>
        <taxon>Deinococcus</taxon>
    </lineage>
</organism>
<protein>
    <submittedName>
        <fullName evidence="1">Uncharacterized protein</fullName>
    </submittedName>
</protein>
<sequence>MVQGWAEVEQSTSYSTPAIKVRGKLMARLKEDGETLAIRATFQNREGLPQTQPAQPAVFSVPPHYGNSEMLVVYLPKVMPDLLRELLSHAWALAAPKTVLKNVSSG</sequence>
<dbReference type="EMBL" id="BAABRN010000079">
    <property type="protein sequence ID" value="GAA5503983.1"/>
    <property type="molecule type" value="Genomic_DNA"/>
</dbReference>
<comment type="caution">
    <text evidence="1">The sequence shown here is derived from an EMBL/GenBank/DDBJ whole genome shotgun (WGS) entry which is preliminary data.</text>
</comment>